<dbReference type="InterPro" id="IPR045247">
    <property type="entry name" value="Oye-like"/>
</dbReference>
<dbReference type="GO" id="GO:0016628">
    <property type="term" value="F:oxidoreductase activity, acting on the CH-CH group of donors, NAD or NADP as acceptor"/>
    <property type="evidence" value="ECO:0007669"/>
    <property type="project" value="UniProtKB-ARBA"/>
</dbReference>
<dbReference type="PANTHER" id="PTHR22893">
    <property type="entry name" value="NADH OXIDOREDUCTASE-RELATED"/>
    <property type="match status" value="1"/>
</dbReference>
<evidence type="ECO:0000256" key="1">
    <source>
        <dbReference type="ARBA" id="ARBA00001917"/>
    </source>
</evidence>
<dbReference type="Gene3D" id="3.20.20.70">
    <property type="entry name" value="Aldolase class I"/>
    <property type="match status" value="1"/>
</dbReference>
<accession>A0A2V2N9C6</accession>
<organism evidence="5 6">
    <name type="scientific">Methanospirillum lacunae</name>
    <dbReference type="NCBI Taxonomy" id="668570"/>
    <lineage>
        <taxon>Archaea</taxon>
        <taxon>Methanobacteriati</taxon>
        <taxon>Methanobacteriota</taxon>
        <taxon>Stenosarchaea group</taxon>
        <taxon>Methanomicrobia</taxon>
        <taxon>Methanomicrobiales</taxon>
        <taxon>Methanospirillaceae</taxon>
        <taxon>Methanospirillum</taxon>
    </lineage>
</organism>
<evidence type="ECO:0000313" key="5">
    <source>
        <dbReference type="EMBL" id="PWR74256.1"/>
    </source>
</evidence>
<dbReference type="CDD" id="cd02933">
    <property type="entry name" value="OYE_like_FMN"/>
    <property type="match status" value="1"/>
</dbReference>
<dbReference type="InterPro" id="IPR013785">
    <property type="entry name" value="Aldolase_TIM"/>
</dbReference>
<evidence type="ECO:0000259" key="4">
    <source>
        <dbReference type="Pfam" id="PF00724"/>
    </source>
</evidence>
<comment type="cofactor">
    <cofactor evidence="1">
        <name>FMN</name>
        <dbReference type="ChEBI" id="CHEBI:58210"/>
    </cofactor>
</comment>
<dbReference type="EMBL" id="QGMY01000002">
    <property type="protein sequence ID" value="PWR74256.1"/>
    <property type="molecule type" value="Genomic_DNA"/>
</dbReference>
<dbReference type="RefSeq" id="WP_109967535.1">
    <property type="nucleotide sequence ID" value="NZ_CP176093.1"/>
</dbReference>
<keyword evidence="6" id="KW-1185">Reference proteome</keyword>
<dbReference type="GeneID" id="97549638"/>
<dbReference type="PANTHER" id="PTHR22893:SF98">
    <property type="entry name" value="OXIDOREDUCTASE"/>
    <property type="match status" value="1"/>
</dbReference>
<gene>
    <name evidence="5" type="ORF">DK846_03675</name>
</gene>
<evidence type="ECO:0000256" key="3">
    <source>
        <dbReference type="ARBA" id="ARBA00023002"/>
    </source>
</evidence>
<dbReference type="SUPFAM" id="SSF51395">
    <property type="entry name" value="FMN-linked oxidoreductases"/>
    <property type="match status" value="1"/>
</dbReference>
<sequence>MNLFSQYIFNDLELNNRMVMAPMTRCRAVAGNIPNPLSVMYYEQRASAGLIISEGSQVDPMGIGFYRTPGIHSKDQIKGWKIVTDGVHKAGGKIFLQLWHVGRMSHPDFLNGALPVAPSALPIDEEIHTPLGKKKILVPRALESEEISGVVKQFWAGARNAKAAGFDGVEIHGANGYLLDQFLRDSSNTRTDMYGGSLENRARLPLEITKAVISEWDANRVGYRISPHFFQHGMADSNPQNTYSYLAQELDRLGIGYIHLIEPVGGRFGATPKNAQLASTIRTKFSGTLILNGGYDKKTGDNAINECQGDLISFGTSFLANPDLPERFLRNAPLNSPDISTWYAGEDKGYIDYPTLNREL</sequence>
<dbReference type="Proteomes" id="UP000245657">
    <property type="component" value="Unassembled WGS sequence"/>
</dbReference>
<dbReference type="GO" id="GO:0005829">
    <property type="term" value="C:cytosol"/>
    <property type="evidence" value="ECO:0007669"/>
    <property type="project" value="UniProtKB-ARBA"/>
</dbReference>
<protein>
    <submittedName>
        <fullName evidence="5">Alkene reductase</fullName>
    </submittedName>
</protein>
<keyword evidence="3" id="KW-0560">Oxidoreductase</keyword>
<dbReference type="FunFam" id="3.20.20.70:FF:000059">
    <property type="entry name" value="N-ethylmaleimide reductase, FMN-linked"/>
    <property type="match status" value="1"/>
</dbReference>
<comment type="similarity">
    <text evidence="2">Belongs to the NADH:flavin oxidoreductase/NADH oxidase family.</text>
</comment>
<dbReference type="InterPro" id="IPR001155">
    <property type="entry name" value="OxRdtase_FMN_N"/>
</dbReference>
<evidence type="ECO:0000313" key="6">
    <source>
        <dbReference type="Proteomes" id="UP000245657"/>
    </source>
</evidence>
<dbReference type="Pfam" id="PF00724">
    <property type="entry name" value="Oxidored_FMN"/>
    <property type="match status" value="1"/>
</dbReference>
<dbReference type="AlphaFoldDB" id="A0A2V2N9C6"/>
<proteinExistence type="inferred from homology"/>
<name>A0A2V2N9C6_9EURY</name>
<comment type="caution">
    <text evidence="5">The sequence shown here is derived from an EMBL/GenBank/DDBJ whole genome shotgun (WGS) entry which is preliminary data.</text>
</comment>
<feature type="domain" description="NADH:flavin oxidoreductase/NADH oxidase N-terminal" evidence="4">
    <location>
        <begin position="3"/>
        <end position="334"/>
    </location>
</feature>
<evidence type="ECO:0000256" key="2">
    <source>
        <dbReference type="ARBA" id="ARBA00005979"/>
    </source>
</evidence>
<reference evidence="5 6" key="1">
    <citation type="submission" date="2018-05" db="EMBL/GenBank/DDBJ databases">
        <title>Draft genome of Methanospirillum lacunae Ki8-1.</title>
        <authorList>
            <person name="Dueholm M.S."/>
            <person name="Nielsen P.H."/>
            <person name="Bakmann L.F."/>
            <person name="Otzen D.E."/>
        </authorList>
    </citation>
    <scope>NUCLEOTIDE SEQUENCE [LARGE SCALE GENOMIC DNA]</scope>
    <source>
        <strain evidence="5 6">Ki8-1</strain>
    </source>
</reference>
<dbReference type="OrthoDB" id="122964at2157"/>
<dbReference type="GO" id="GO:0010181">
    <property type="term" value="F:FMN binding"/>
    <property type="evidence" value="ECO:0007669"/>
    <property type="project" value="InterPro"/>
</dbReference>